<keyword evidence="3" id="KW-1185">Reference proteome</keyword>
<dbReference type="Proteomes" id="UP000828390">
    <property type="component" value="Unassembled WGS sequence"/>
</dbReference>
<accession>A0A9D4D1G1</accession>
<evidence type="ECO:0000313" key="2">
    <source>
        <dbReference type="EMBL" id="KAH3737386.1"/>
    </source>
</evidence>
<dbReference type="PANTHER" id="PTHR31057:SF0">
    <property type="entry name" value="E3 UFM1-PROTEIN LIGASE 1"/>
    <property type="match status" value="1"/>
</dbReference>
<sequence>MINGFQLKTNVSAIVEDLVKAGRLAGSLSGGRQDKATYIPHIYTKSQNNWVDSFYKQNGYLGIPLLPCV</sequence>
<dbReference type="EMBL" id="JAIWYP010000011">
    <property type="protein sequence ID" value="KAH3737386.1"/>
    <property type="molecule type" value="Genomic_DNA"/>
</dbReference>
<name>A0A9D4D1G1_DREPO</name>
<dbReference type="GO" id="GO:0034976">
    <property type="term" value="P:response to endoplasmic reticulum stress"/>
    <property type="evidence" value="ECO:0007669"/>
    <property type="project" value="TreeGrafter"/>
</dbReference>
<organism evidence="2 3">
    <name type="scientific">Dreissena polymorpha</name>
    <name type="common">Zebra mussel</name>
    <name type="synonym">Mytilus polymorpha</name>
    <dbReference type="NCBI Taxonomy" id="45954"/>
    <lineage>
        <taxon>Eukaryota</taxon>
        <taxon>Metazoa</taxon>
        <taxon>Spiralia</taxon>
        <taxon>Lophotrochozoa</taxon>
        <taxon>Mollusca</taxon>
        <taxon>Bivalvia</taxon>
        <taxon>Autobranchia</taxon>
        <taxon>Heteroconchia</taxon>
        <taxon>Euheterodonta</taxon>
        <taxon>Imparidentia</taxon>
        <taxon>Neoheterodontei</taxon>
        <taxon>Myida</taxon>
        <taxon>Dreissenoidea</taxon>
        <taxon>Dreissenidae</taxon>
        <taxon>Dreissena</taxon>
    </lineage>
</organism>
<dbReference type="InterPro" id="IPR018611">
    <property type="entry name" value="Ufl1"/>
</dbReference>
<dbReference type="Pfam" id="PF09743">
    <property type="entry name" value="E3_UFM1_ligase"/>
    <property type="match status" value="1"/>
</dbReference>
<dbReference type="InterPro" id="IPR056579">
    <property type="entry name" value="Ufl1_N"/>
</dbReference>
<dbReference type="GO" id="GO:0005789">
    <property type="term" value="C:endoplasmic reticulum membrane"/>
    <property type="evidence" value="ECO:0007669"/>
    <property type="project" value="TreeGrafter"/>
</dbReference>
<dbReference type="GO" id="GO:0032434">
    <property type="term" value="P:regulation of proteasomal ubiquitin-dependent protein catabolic process"/>
    <property type="evidence" value="ECO:0007669"/>
    <property type="project" value="TreeGrafter"/>
</dbReference>
<evidence type="ECO:0000259" key="1">
    <source>
        <dbReference type="Pfam" id="PF09743"/>
    </source>
</evidence>
<evidence type="ECO:0000313" key="3">
    <source>
        <dbReference type="Proteomes" id="UP000828390"/>
    </source>
</evidence>
<protein>
    <recommendedName>
        <fullName evidence="1">E3 UFM1-protein ligase 1-like N-terminal domain-containing protein</fullName>
    </recommendedName>
</protein>
<dbReference type="GO" id="GO:1990592">
    <property type="term" value="P:protein K69-linked ufmylation"/>
    <property type="evidence" value="ECO:0007669"/>
    <property type="project" value="TreeGrafter"/>
</dbReference>
<dbReference type="PANTHER" id="PTHR31057">
    <property type="entry name" value="E3 UFM1-PROTEIN LIGASE 1"/>
    <property type="match status" value="1"/>
</dbReference>
<proteinExistence type="predicted"/>
<reference evidence="2" key="2">
    <citation type="submission" date="2020-11" db="EMBL/GenBank/DDBJ databases">
        <authorList>
            <person name="McCartney M.A."/>
            <person name="Auch B."/>
            <person name="Kono T."/>
            <person name="Mallez S."/>
            <person name="Becker A."/>
            <person name="Gohl D.M."/>
            <person name="Silverstein K.A.T."/>
            <person name="Koren S."/>
            <person name="Bechman K.B."/>
            <person name="Herman A."/>
            <person name="Abrahante J.E."/>
            <person name="Garbe J."/>
        </authorList>
    </citation>
    <scope>NUCLEOTIDE SEQUENCE</scope>
    <source>
        <strain evidence="2">Duluth1</strain>
        <tissue evidence="2">Whole animal</tissue>
    </source>
</reference>
<comment type="caution">
    <text evidence="2">The sequence shown here is derived from an EMBL/GenBank/DDBJ whole genome shotgun (WGS) entry which is preliminary data.</text>
</comment>
<feature type="domain" description="E3 UFM1-protein ligase 1-like N-terminal" evidence="1">
    <location>
        <begin position="8"/>
        <end position="63"/>
    </location>
</feature>
<dbReference type="GO" id="GO:0061666">
    <property type="term" value="F:UFM1 ligase activity"/>
    <property type="evidence" value="ECO:0007669"/>
    <property type="project" value="InterPro"/>
</dbReference>
<dbReference type="AlphaFoldDB" id="A0A9D4D1G1"/>
<gene>
    <name evidence="2" type="ORF">DPMN_043978</name>
</gene>
<reference evidence="2" key="1">
    <citation type="journal article" date="2019" name="bioRxiv">
        <title>The Genome of the Zebra Mussel, Dreissena polymorpha: A Resource for Invasive Species Research.</title>
        <authorList>
            <person name="McCartney M.A."/>
            <person name="Auch B."/>
            <person name="Kono T."/>
            <person name="Mallez S."/>
            <person name="Zhang Y."/>
            <person name="Obille A."/>
            <person name="Becker A."/>
            <person name="Abrahante J.E."/>
            <person name="Garbe J."/>
            <person name="Badalamenti J.P."/>
            <person name="Herman A."/>
            <person name="Mangelson H."/>
            <person name="Liachko I."/>
            <person name="Sullivan S."/>
            <person name="Sone E.D."/>
            <person name="Koren S."/>
            <person name="Silverstein K.A.T."/>
            <person name="Beckman K.B."/>
            <person name="Gohl D.M."/>
        </authorList>
    </citation>
    <scope>NUCLEOTIDE SEQUENCE</scope>
    <source>
        <strain evidence="2">Duluth1</strain>
        <tissue evidence="2">Whole animal</tissue>
    </source>
</reference>